<gene>
    <name evidence="1" type="ORF">HPB47_003963</name>
</gene>
<accession>A0AC60PH20</accession>
<name>A0AC60PH20_IXOPE</name>
<reference evidence="1 2" key="1">
    <citation type="journal article" date="2020" name="Cell">
        <title>Large-Scale Comparative Analyses of Tick Genomes Elucidate Their Genetic Diversity and Vector Capacities.</title>
        <authorList>
            <consortium name="Tick Genome and Microbiome Consortium (TIGMIC)"/>
            <person name="Jia N."/>
            <person name="Wang J."/>
            <person name="Shi W."/>
            <person name="Du L."/>
            <person name="Sun Y."/>
            <person name="Zhan W."/>
            <person name="Jiang J.F."/>
            <person name="Wang Q."/>
            <person name="Zhang B."/>
            <person name="Ji P."/>
            <person name="Bell-Sakyi L."/>
            <person name="Cui X.M."/>
            <person name="Yuan T.T."/>
            <person name="Jiang B.G."/>
            <person name="Yang W.F."/>
            <person name="Lam T.T."/>
            <person name="Chang Q.C."/>
            <person name="Ding S.J."/>
            <person name="Wang X.J."/>
            <person name="Zhu J.G."/>
            <person name="Ruan X.D."/>
            <person name="Zhao L."/>
            <person name="Wei J.T."/>
            <person name="Ye R.Z."/>
            <person name="Que T.C."/>
            <person name="Du C.H."/>
            <person name="Zhou Y.H."/>
            <person name="Cheng J.X."/>
            <person name="Dai P.F."/>
            <person name="Guo W.B."/>
            <person name="Han X.H."/>
            <person name="Huang E.J."/>
            <person name="Li L.F."/>
            <person name="Wei W."/>
            <person name="Gao Y.C."/>
            <person name="Liu J.Z."/>
            <person name="Shao H.Z."/>
            <person name="Wang X."/>
            <person name="Wang C.C."/>
            <person name="Yang T.C."/>
            <person name="Huo Q.B."/>
            <person name="Li W."/>
            <person name="Chen H.Y."/>
            <person name="Chen S.E."/>
            <person name="Zhou L.G."/>
            <person name="Ni X.B."/>
            <person name="Tian J.H."/>
            <person name="Sheng Y."/>
            <person name="Liu T."/>
            <person name="Pan Y.S."/>
            <person name="Xia L.Y."/>
            <person name="Li J."/>
            <person name="Zhao F."/>
            <person name="Cao W.C."/>
        </authorList>
    </citation>
    <scope>NUCLEOTIDE SEQUENCE [LARGE SCALE GENOMIC DNA]</scope>
    <source>
        <strain evidence="1">Iper-2018</strain>
    </source>
</reference>
<dbReference type="Proteomes" id="UP000805193">
    <property type="component" value="Unassembled WGS sequence"/>
</dbReference>
<sequence length="216" mass="24471">MAPGPDKITYEMLRNTPDNKLDELLRHINEVWATGELPEEWKEAHVIMLPKPGKLPNTLANLRPISKTVMYSNPYTQLTQTQKRKIKAGLRKCHRLELGKPKYAATALVNATAIHNALEEKSEIQQEAQTHRLTTSQQGRNILSKIPTPPPPWESIPHLTVRPIPKHMHPEVDSERRKSRATHLKDPGHDIYYTYASFTTSNATTASVGVMPTSHR</sequence>
<keyword evidence="2" id="KW-1185">Reference proteome</keyword>
<comment type="caution">
    <text evidence="1">The sequence shown here is derived from an EMBL/GenBank/DDBJ whole genome shotgun (WGS) entry which is preliminary data.</text>
</comment>
<evidence type="ECO:0000313" key="1">
    <source>
        <dbReference type="EMBL" id="KAG0419650.1"/>
    </source>
</evidence>
<dbReference type="EMBL" id="JABSTQ010010595">
    <property type="protein sequence ID" value="KAG0419650.1"/>
    <property type="molecule type" value="Genomic_DNA"/>
</dbReference>
<organism evidence="1 2">
    <name type="scientific">Ixodes persulcatus</name>
    <name type="common">Taiga tick</name>
    <dbReference type="NCBI Taxonomy" id="34615"/>
    <lineage>
        <taxon>Eukaryota</taxon>
        <taxon>Metazoa</taxon>
        <taxon>Ecdysozoa</taxon>
        <taxon>Arthropoda</taxon>
        <taxon>Chelicerata</taxon>
        <taxon>Arachnida</taxon>
        <taxon>Acari</taxon>
        <taxon>Parasitiformes</taxon>
        <taxon>Ixodida</taxon>
        <taxon>Ixodoidea</taxon>
        <taxon>Ixodidae</taxon>
        <taxon>Ixodinae</taxon>
        <taxon>Ixodes</taxon>
    </lineage>
</organism>
<proteinExistence type="predicted"/>
<protein>
    <submittedName>
        <fullName evidence="1">Uncharacterized protein</fullName>
    </submittedName>
</protein>
<evidence type="ECO:0000313" key="2">
    <source>
        <dbReference type="Proteomes" id="UP000805193"/>
    </source>
</evidence>